<organism evidence="2 3">
    <name type="scientific">Candidatus Falkowbacteria bacterium RIFCSPLOWO2_02_FULL_45_21</name>
    <dbReference type="NCBI Taxonomy" id="1797989"/>
    <lineage>
        <taxon>Bacteria</taxon>
        <taxon>Candidatus Falkowiibacteriota</taxon>
    </lineage>
</organism>
<keyword evidence="1" id="KW-0472">Membrane</keyword>
<gene>
    <name evidence="2" type="ORF">A3H66_02875</name>
</gene>
<dbReference type="EMBL" id="MFFW01000008">
    <property type="protein sequence ID" value="OGF24552.1"/>
    <property type="molecule type" value="Genomic_DNA"/>
</dbReference>
<name>A0A1F5SDC1_9BACT</name>
<reference evidence="2 3" key="1">
    <citation type="journal article" date="2016" name="Nat. Commun.">
        <title>Thousands of microbial genomes shed light on interconnected biogeochemical processes in an aquifer system.</title>
        <authorList>
            <person name="Anantharaman K."/>
            <person name="Brown C.T."/>
            <person name="Hug L.A."/>
            <person name="Sharon I."/>
            <person name="Castelle C.J."/>
            <person name="Probst A.J."/>
            <person name="Thomas B.C."/>
            <person name="Singh A."/>
            <person name="Wilkins M.J."/>
            <person name="Karaoz U."/>
            <person name="Brodie E.L."/>
            <person name="Williams K.H."/>
            <person name="Hubbard S.S."/>
            <person name="Banfield J.F."/>
        </authorList>
    </citation>
    <scope>NUCLEOTIDE SEQUENCE [LARGE SCALE GENOMIC DNA]</scope>
</reference>
<dbReference type="AlphaFoldDB" id="A0A1F5SDC1"/>
<protein>
    <submittedName>
        <fullName evidence="2">Uncharacterized protein</fullName>
    </submittedName>
</protein>
<sequence length="154" mass="17211">MYQTDYSIKITVLFLSTLVSIFIIWYALVREESADWISAQIVHQASPYAVTEAADGRLIVDNVVMGYGFNLPRGFKTAGARNLEFYREEDGKKTCPAKHYNIIAKQADAGTESDGRVIVPYNGLVLVFDLTGPASEWADCMGYLKQIKPTLFTE</sequence>
<dbReference type="STRING" id="1797989.A3H66_02875"/>
<feature type="transmembrane region" description="Helical" evidence="1">
    <location>
        <begin position="6"/>
        <end position="28"/>
    </location>
</feature>
<evidence type="ECO:0000313" key="3">
    <source>
        <dbReference type="Proteomes" id="UP000178783"/>
    </source>
</evidence>
<comment type="caution">
    <text evidence="2">The sequence shown here is derived from an EMBL/GenBank/DDBJ whole genome shotgun (WGS) entry which is preliminary data.</text>
</comment>
<proteinExistence type="predicted"/>
<keyword evidence="1" id="KW-1133">Transmembrane helix</keyword>
<evidence type="ECO:0000313" key="2">
    <source>
        <dbReference type="EMBL" id="OGF24552.1"/>
    </source>
</evidence>
<dbReference type="Proteomes" id="UP000178783">
    <property type="component" value="Unassembled WGS sequence"/>
</dbReference>
<evidence type="ECO:0000256" key="1">
    <source>
        <dbReference type="SAM" id="Phobius"/>
    </source>
</evidence>
<accession>A0A1F5SDC1</accession>
<keyword evidence="1" id="KW-0812">Transmembrane</keyword>